<protein>
    <submittedName>
        <fullName evidence="1">Uncharacterized protein</fullName>
    </submittedName>
</protein>
<keyword evidence="2" id="KW-1185">Reference proteome</keyword>
<evidence type="ECO:0000313" key="1">
    <source>
        <dbReference type="EMBL" id="KIJ99228.1"/>
    </source>
</evidence>
<sequence length="179" mass="20027">MQVLALAGAASDSIVFKDAVKLPWVQNFPWTTPISRRFLCCALYRLSVVVVVLNSPTREPPSTTFLQLGIVCDGYVYDIPLTPFAPKSISYSIGKLSYEALTIALQRPKRASAVDTLRTVPRTPKAKVNEYNLNNYVEDHCRLYKDLTALSYRRGTEQDEQVQIHSCLAGSIALIFLWG</sequence>
<dbReference type="EMBL" id="KN838651">
    <property type="protein sequence ID" value="KIJ99228.1"/>
    <property type="molecule type" value="Genomic_DNA"/>
</dbReference>
<gene>
    <name evidence="1" type="ORF">K443DRAFT_8573</name>
</gene>
<organism evidence="1 2">
    <name type="scientific">Laccaria amethystina LaAM-08-1</name>
    <dbReference type="NCBI Taxonomy" id="1095629"/>
    <lineage>
        <taxon>Eukaryota</taxon>
        <taxon>Fungi</taxon>
        <taxon>Dikarya</taxon>
        <taxon>Basidiomycota</taxon>
        <taxon>Agaricomycotina</taxon>
        <taxon>Agaricomycetes</taxon>
        <taxon>Agaricomycetidae</taxon>
        <taxon>Agaricales</taxon>
        <taxon>Agaricineae</taxon>
        <taxon>Hydnangiaceae</taxon>
        <taxon>Laccaria</taxon>
    </lineage>
</organism>
<evidence type="ECO:0000313" key="2">
    <source>
        <dbReference type="Proteomes" id="UP000054477"/>
    </source>
</evidence>
<reference evidence="2" key="2">
    <citation type="submission" date="2015-01" db="EMBL/GenBank/DDBJ databases">
        <title>Evolutionary Origins and Diversification of the Mycorrhizal Mutualists.</title>
        <authorList>
            <consortium name="DOE Joint Genome Institute"/>
            <consortium name="Mycorrhizal Genomics Consortium"/>
            <person name="Kohler A."/>
            <person name="Kuo A."/>
            <person name="Nagy L.G."/>
            <person name="Floudas D."/>
            <person name="Copeland A."/>
            <person name="Barry K.W."/>
            <person name="Cichocki N."/>
            <person name="Veneault-Fourrey C."/>
            <person name="LaButti K."/>
            <person name="Lindquist E.A."/>
            <person name="Lipzen A."/>
            <person name="Lundell T."/>
            <person name="Morin E."/>
            <person name="Murat C."/>
            <person name="Riley R."/>
            <person name="Ohm R."/>
            <person name="Sun H."/>
            <person name="Tunlid A."/>
            <person name="Henrissat B."/>
            <person name="Grigoriev I.V."/>
            <person name="Hibbett D.S."/>
            <person name="Martin F."/>
        </authorList>
    </citation>
    <scope>NUCLEOTIDE SEQUENCE [LARGE SCALE GENOMIC DNA]</scope>
    <source>
        <strain evidence="2">LaAM-08-1</strain>
    </source>
</reference>
<accession>A0A0C9XCE7</accession>
<proteinExistence type="predicted"/>
<name>A0A0C9XCE7_9AGAR</name>
<dbReference type="HOGENOM" id="CLU_1503664_0_0_1"/>
<dbReference type="Proteomes" id="UP000054477">
    <property type="component" value="Unassembled WGS sequence"/>
</dbReference>
<dbReference type="AlphaFoldDB" id="A0A0C9XCE7"/>
<reference evidence="1 2" key="1">
    <citation type="submission" date="2014-04" db="EMBL/GenBank/DDBJ databases">
        <authorList>
            <consortium name="DOE Joint Genome Institute"/>
            <person name="Kuo A."/>
            <person name="Kohler A."/>
            <person name="Nagy L.G."/>
            <person name="Floudas D."/>
            <person name="Copeland A."/>
            <person name="Barry K.W."/>
            <person name="Cichocki N."/>
            <person name="Veneault-Fourrey C."/>
            <person name="LaButti K."/>
            <person name="Lindquist E.A."/>
            <person name="Lipzen A."/>
            <person name="Lundell T."/>
            <person name="Morin E."/>
            <person name="Murat C."/>
            <person name="Sun H."/>
            <person name="Tunlid A."/>
            <person name="Henrissat B."/>
            <person name="Grigoriev I.V."/>
            <person name="Hibbett D.S."/>
            <person name="Martin F."/>
            <person name="Nordberg H.P."/>
            <person name="Cantor M.N."/>
            <person name="Hua S.X."/>
        </authorList>
    </citation>
    <scope>NUCLEOTIDE SEQUENCE [LARGE SCALE GENOMIC DNA]</scope>
    <source>
        <strain evidence="1 2">LaAM-08-1</strain>
    </source>
</reference>